<sequence>MNTWLMQSTMRLPKEVAKLVEITNEDIDCIETILFPNGSTFNESHRTVIKNLETVDIKACPGSGKTTSLIAKLLILEKKLPLENNRGICVLTHTNVGVNEIKNRSSQQEGSKLFQYPNHISTIQVFVNKYLAIPSYKHFFLGNVYSIDVDTYLENFKKLFYKIPRGYRQNIERKFPLEDLLQKLVFEYEEDGIIYLGAKKLEDVYSETTPTFQYLKDLKKGLLEKGILSYRDAYVMAFKFIKEFPEIRDVISARFKFLFMDEMQDTSPIQMKLLNQVFDINKVIIQRIGDTNQAIFESPNEESSWKPDKRSLSLTESKRLSSAIAKCIDNVSVDPQRITGNEAIQNIEPTIIVLNDNNIEKVLPTFAELIIENNLLQKDRKVFKAIGRVGKIHKEGQITLPSYYPSFNKGNSKNIRVSYSSLQEYIDAINRIENPDVNEYRRLIINCLLHALRIEDIKKDNKWFSEKALLQTLAEKNEQIVINLNRLIAKWVVNAKNGQQIHDEIAGFITSKFVPYIKGSKQVTKDLRDFCAISKKSVDNENEIEEIEQINTFIHVASNGKDEVKINLDTVYNVKGETHTATLYLETFYKKYDLFYLMDYLKQNHTAPKGKEKINALCVTYVGLTRPTHLLCLAMRQETLDGNEEDLKKAGWNIVNIKDKKG</sequence>
<evidence type="ECO:0000256" key="1">
    <source>
        <dbReference type="ARBA" id="ARBA00022741"/>
    </source>
</evidence>
<evidence type="ECO:0000256" key="2">
    <source>
        <dbReference type="ARBA" id="ARBA00022801"/>
    </source>
</evidence>
<protein>
    <recommendedName>
        <fullName evidence="6">UvrD-like helicase ATP-binding domain-containing protein</fullName>
    </recommendedName>
</protein>
<dbReference type="InterPro" id="IPR000212">
    <property type="entry name" value="DNA_helicase_UvrD/REP"/>
</dbReference>
<dbReference type="PANTHER" id="PTHR11070">
    <property type="entry name" value="UVRD / RECB / PCRA DNA HELICASE FAMILY MEMBER"/>
    <property type="match status" value="1"/>
</dbReference>
<dbReference type="GO" id="GO:0000725">
    <property type="term" value="P:recombinational repair"/>
    <property type="evidence" value="ECO:0007669"/>
    <property type="project" value="TreeGrafter"/>
</dbReference>
<evidence type="ECO:0000259" key="6">
    <source>
        <dbReference type="PROSITE" id="PS51198"/>
    </source>
</evidence>
<evidence type="ECO:0000256" key="3">
    <source>
        <dbReference type="ARBA" id="ARBA00022806"/>
    </source>
</evidence>
<keyword evidence="8" id="KW-1185">Reference proteome</keyword>
<keyword evidence="4 5" id="KW-0067">ATP-binding</keyword>
<dbReference type="AlphaFoldDB" id="A0A4S3PJI4"/>
<dbReference type="GO" id="GO:0043138">
    <property type="term" value="F:3'-5' DNA helicase activity"/>
    <property type="evidence" value="ECO:0007669"/>
    <property type="project" value="TreeGrafter"/>
</dbReference>
<comment type="caution">
    <text evidence="7">The sequence shown here is derived from an EMBL/GenBank/DDBJ whole genome shotgun (WGS) entry which is preliminary data.</text>
</comment>
<accession>A0A4S3PJI4</accession>
<feature type="binding site" evidence="5">
    <location>
        <begin position="59"/>
        <end position="66"/>
    </location>
    <ligand>
        <name>ATP</name>
        <dbReference type="ChEBI" id="CHEBI:30616"/>
    </ligand>
</feature>
<evidence type="ECO:0000256" key="4">
    <source>
        <dbReference type="ARBA" id="ARBA00022840"/>
    </source>
</evidence>
<dbReference type="PANTHER" id="PTHR11070:SF2">
    <property type="entry name" value="ATP-DEPENDENT DNA HELICASE SRS2"/>
    <property type="match status" value="1"/>
</dbReference>
<dbReference type="GO" id="GO:0016787">
    <property type="term" value="F:hydrolase activity"/>
    <property type="evidence" value="ECO:0007669"/>
    <property type="project" value="UniProtKB-UniRule"/>
</dbReference>
<name>A0A4S3PJI4_9BACI</name>
<evidence type="ECO:0000313" key="8">
    <source>
        <dbReference type="Proteomes" id="UP000306477"/>
    </source>
</evidence>
<dbReference type="GO" id="GO:0003677">
    <property type="term" value="F:DNA binding"/>
    <property type="evidence" value="ECO:0007669"/>
    <property type="project" value="InterPro"/>
</dbReference>
<dbReference type="PROSITE" id="PS51198">
    <property type="entry name" value="UVRD_HELICASE_ATP_BIND"/>
    <property type="match status" value="1"/>
</dbReference>
<feature type="domain" description="UvrD-like helicase ATP-binding" evidence="6">
    <location>
        <begin position="38"/>
        <end position="361"/>
    </location>
</feature>
<dbReference type="GO" id="GO:0005524">
    <property type="term" value="F:ATP binding"/>
    <property type="evidence" value="ECO:0007669"/>
    <property type="project" value="UniProtKB-UniRule"/>
</dbReference>
<keyword evidence="3 5" id="KW-0347">Helicase</keyword>
<dbReference type="OrthoDB" id="9765670at2"/>
<gene>
    <name evidence="7" type="ORF">E1I69_22045</name>
</gene>
<evidence type="ECO:0000256" key="5">
    <source>
        <dbReference type="PROSITE-ProRule" id="PRU00560"/>
    </source>
</evidence>
<keyword evidence="1 5" id="KW-0547">Nucleotide-binding</keyword>
<dbReference type="InterPro" id="IPR014016">
    <property type="entry name" value="UvrD-like_ATP-bd"/>
</dbReference>
<reference evidence="7 8" key="1">
    <citation type="journal article" date="2019" name="Indoor Air">
        <title>Impacts of indoor surface finishes on bacterial viability.</title>
        <authorList>
            <person name="Hu J."/>
            <person name="Maamar S.B."/>
            <person name="Glawe A.J."/>
            <person name="Gottel N."/>
            <person name="Gilbert J.A."/>
            <person name="Hartmann E.M."/>
        </authorList>
    </citation>
    <scope>NUCLEOTIDE SEQUENCE [LARGE SCALE GENOMIC DNA]</scope>
    <source>
        <strain evidence="7 8">AF060A6</strain>
    </source>
</reference>
<dbReference type="EMBL" id="SLUB01000074">
    <property type="protein sequence ID" value="THE09529.1"/>
    <property type="molecule type" value="Genomic_DNA"/>
</dbReference>
<dbReference type="Proteomes" id="UP000306477">
    <property type="component" value="Unassembled WGS sequence"/>
</dbReference>
<organism evidence="7 8">
    <name type="scientific">Bacillus timonensis</name>
    <dbReference type="NCBI Taxonomy" id="1033734"/>
    <lineage>
        <taxon>Bacteria</taxon>
        <taxon>Bacillati</taxon>
        <taxon>Bacillota</taxon>
        <taxon>Bacilli</taxon>
        <taxon>Bacillales</taxon>
        <taxon>Bacillaceae</taxon>
        <taxon>Bacillus</taxon>
    </lineage>
</organism>
<dbReference type="Gene3D" id="3.40.50.300">
    <property type="entry name" value="P-loop containing nucleotide triphosphate hydrolases"/>
    <property type="match status" value="1"/>
</dbReference>
<evidence type="ECO:0000313" key="7">
    <source>
        <dbReference type="EMBL" id="THE09529.1"/>
    </source>
</evidence>
<dbReference type="Pfam" id="PF00580">
    <property type="entry name" value="UvrD-helicase"/>
    <property type="match status" value="1"/>
</dbReference>
<proteinExistence type="predicted"/>
<dbReference type="InterPro" id="IPR027417">
    <property type="entry name" value="P-loop_NTPase"/>
</dbReference>
<dbReference type="SUPFAM" id="SSF52540">
    <property type="entry name" value="P-loop containing nucleoside triphosphate hydrolases"/>
    <property type="match status" value="1"/>
</dbReference>
<keyword evidence="2 5" id="KW-0378">Hydrolase</keyword>